<dbReference type="InterPro" id="IPR006685">
    <property type="entry name" value="MscS_channel_2nd"/>
</dbReference>
<dbReference type="RefSeq" id="WP_076428721.1">
    <property type="nucleotide sequence ID" value="NZ_FTNO01000001.1"/>
</dbReference>
<reference evidence="13" key="1">
    <citation type="submission" date="2017-01" db="EMBL/GenBank/DDBJ databases">
        <authorList>
            <person name="Varghese N."/>
            <person name="Submissions S."/>
        </authorList>
    </citation>
    <scope>NUCLEOTIDE SEQUENCE [LARGE SCALE GENOMIC DNA]</scope>
    <source>
        <strain evidence="13">CGMCC 1.7737</strain>
    </source>
</reference>
<dbReference type="InterPro" id="IPR045275">
    <property type="entry name" value="MscS_archaea/bacteria_type"/>
</dbReference>
<dbReference type="Pfam" id="PF00924">
    <property type="entry name" value="MS_channel_2nd"/>
    <property type="match status" value="1"/>
</dbReference>
<dbReference type="InterPro" id="IPR011066">
    <property type="entry name" value="MscS_channel_C_sf"/>
</dbReference>
<keyword evidence="3" id="KW-1003">Cell membrane</keyword>
<dbReference type="InterPro" id="IPR023408">
    <property type="entry name" value="MscS_beta-dom_sf"/>
</dbReference>
<comment type="subcellular location">
    <subcellularLocation>
        <location evidence="1">Cell membrane</location>
        <topology evidence="1">Multi-pass membrane protein</topology>
    </subcellularLocation>
</comment>
<feature type="transmembrane region" description="Helical" evidence="8">
    <location>
        <begin position="142"/>
        <end position="163"/>
    </location>
</feature>
<dbReference type="PANTHER" id="PTHR30221:SF20">
    <property type="entry name" value="SMALL-CONDUCTANCE MECHANOSENSITIVE CHANNEL"/>
    <property type="match status" value="1"/>
</dbReference>
<dbReference type="GO" id="GO:0008381">
    <property type="term" value="F:mechanosensitive monoatomic ion channel activity"/>
    <property type="evidence" value="ECO:0007669"/>
    <property type="project" value="InterPro"/>
</dbReference>
<feature type="transmembrane region" description="Helical" evidence="8">
    <location>
        <begin position="12"/>
        <end position="38"/>
    </location>
</feature>
<dbReference type="Proteomes" id="UP000186914">
    <property type="component" value="Unassembled WGS sequence"/>
</dbReference>
<keyword evidence="13" id="KW-1185">Reference proteome</keyword>
<evidence type="ECO:0000259" key="11">
    <source>
        <dbReference type="Pfam" id="PF21088"/>
    </source>
</evidence>
<feature type="transmembrane region" description="Helical" evidence="8">
    <location>
        <begin position="169"/>
        <end position="189"/>
    </location>
</feature>
<evidence type="ECO:0000256" key="4">
    <source>
        <dbReference type="ARBA" id="ARBA00022692"/>
    </source>
</evidence>
<protein>
    <submittedName>
        <fullName evidence="12">Small-conductance mechanosensitive channel</fullName>
    </submittedName>
</protein>
<evidence type="ECO:0000256" key="6">
    <source>
        <dbReference type="ARBA" id="ARBA00023136"/>
    </source>
</evidence>
<feature type="transmembrane region" description="Helical" evidence="8">
    <location>
        <begin position="50"/>
        <end position="75"/>
    </location>
</feature>
<name>A0A1N6XH88_9EURY</name>
<feature type="compositionally biased region" description="Basic and acidic residues" evidence="7">
    <location>
        <begin position="380"/>
        <end position="393"/>
    </location>
</feature>
<dbReference type="Pfam" id="PF21082">
    <property type="entry name" value="MS_channel_3rd"/>
    <property type="match status" value="1"/>
</dbReference>
<dbReference type="SUPFAM" id="SSF50182">
    <property type="entry name" value="Sm-like ribonucleoproteins"/>
    <property type="match status" value="1"/>
</dbReference>
<dbReference type="InterPro" id="IPR010920">
    <property type="entry name" value="LSM_dom_sf"/>
</dbReference>
<comment type="similarity">
    <text evidence="2">Belongs to the MscS (TC 1.A.23) family.</text>
</comment>
<accession>A0A1N6XH88</accession>
<dbReference type="SUPFAM" id="SSF82861">
    <property type="entry name" value="Mechanosensitive channel protein MscS (YggB), transmembrane region"/>
    <property type="match status" value="1"/>
</dbReference>
<evidence type="ECO:0000256" key="5">
    <source>
        <dbReference type="ARBA" id="ARBA00022989"/>
    </source>
</evidence>
<dbReference type="InterPro" id="IPR049142">
    <property type="entry name" value="MS_channel_1st"/>
</dbReference>
<dbReference type="InterPro" id="IPR049278">
    <property type="entry name" value="MS_channel_C"/>
</dbReference>
<evidence type="ECO:0000256" key="2">
    <source>
        <dbReference type="ARBA" id="ARBA00008017"/>
    </source>
</evidence>
<keyword evidence="6 8" id="KW-0472">Membrane</keyword>
<dbReference type="SUPFAM" id="SSF82689">
    <property type="entry name" value="Mechanosensitive channel protein MscS (YggB), C-terminal domain"/>
    <property type="match status" value="1"/>
</dbReference>
<dbReference type="EMBL" id="FTNO01000001">
    <property type="protein sequence ID" value="SIR01640.1"/>
    <property type="molecule type" value="Genomic_DNA"/>
</dbReference>
<keyword evidence="5 8" id="KW-1133">Transmembrane helix</keyword>
<dbReference type="PANTHER" id="PTHR30221">
    <property type="entry name" value="SMALL-CONDUCTANCE MECHANOSENSITIVE CHANNEL"/>
    <property type="match status" value="1"/>
</dbReference>
<dbReference type="GO" id="GO:0005886">
    <property type="term" value="C:plasma membrane"/>
    <property type="evidence" value="ECO:0007669"/>
    <property type="project" value="UniProtKB-SubCell"/>
</dbReference>
<evidence type="ECO:0000259" key="9">
    <source>
        <dbReference type="Pfam" id="PF00924"/>
    </source>
</evidence>
<dbReference type="Gene3D" id="3.30.70.100">
    <property type="match status" value="1"/>
</dbReference>
<gene>
    <name evidence="12" type="ORF">SAMN05421858_1132</name>
</gene>
<dbReference type="OrthoDB" id="31543at2157"/>
<dbReference type="Pfam" id="PF21088">
    <property type="entry name" value="MS_channel_1st"/>
    <property type="match status" value="1"/>
</dbReference>
<organism evidence="12 13">
    <name type="scientific">Haladaptatus litoreus</name>
    <dbReference type="NCBI Taxonomy" id="553468"/>
    <lineage>
        <taxon>Archaea</taxon>
        <taxon>Methanobacteriati</taxon>
        <taxon>Methanobacteriota</taxon>
        <taxon>Stenosarchaea group</taxon>
        <taxon>Halobacteria</taxon>
        <taxon>Halobacteriales</taxon>
        <taxon>Haladaptataceae</taxon>
        <taxon>Haladaptatus</taxon>
    </lineage>
</organism>
<feature type="region of interest" description="Disordered" evidence="7">
    <location>
        <begin position="348"/>
        <end position="405"/>
    </location>
</feature>
<evidence type="ECO:0000313" key="13">
    <source>
        <dbReference type="Proteomes" id="UP000186914"/>
    </source>
</evidence>
<evidence type="ECO:0000256" key="8">
    <source>
        <dbReference type="SAM" id="Phobius"/>
    </source>
</evidence>
<feature type="transmembrane region" description="Helical" evidence="8">
    <location>
        <begin position="95"/>
        <end position="121"/>
    </location>
</feature>
<keyword evidence="4 8" id="KW-0812">Transmembrane</keyword>
<dbReference type="Gene3D" id="1.10.287.1260">
    <property type="match status" value="1"/>
</dbReference>
<evidence type="ECO:0000259" key="10">
    <source>
        <dbReference type="Pfam" id="PF21082"/>
    </source>
</evidence>
<evidence type="ECO:0000256" key="3">
    <source>
        <dbReference type="ARBA" id="ARBA00022475"/>
    </source>
</evidence>
<feature type="domain" description="Mechanosensitive ion channel transmembrane helices 2/3" evidence="11">
    <location>
        <begin position="149"/>
        <end position="185"/>
    </location>
</feature>
<sequence>MAQNLYRQIGDLAIIDIRILITVFVALSIVAVLVLAWRGHPRLQEQMPDALANVIVIGSVTVFLILAGVTMLFLWEVVNTALIFPADWEEWLTDLINNWTGVKVTLTVVTLAIAYVAAGISKQAIERMTDQRDTFSRHQTQVMVRVAQVSIYVVGFAAVLGFWNVDLTGLLVGAGFLGIVVGMAARQTLGSLLAGFMLMFSRPFEIGDWVEIEENEGIVTDISIVNTRIQTFDGEFVMIPNEVVGGSTITNRSRKGRLRLEVDVGIDYEADVDRAAELAEEAMDDVEDALTVPSPQVVTKEFGDSAIVLGLRFWIDKPSARRKWRARTRVIGAVKDAYDGDGIKIPYPQRELSGRKETGGFQVASKQQRELGPTADGGEETGRRFGDEYKDDTTSGDGTDGGNHG</sequence>
<dbReference type="AlphaFoldDB" id="A0A1N6XH88"/>
<feature type="domain" description="Mechanosensitive ion channel MscS" evidence="9">
    <location>
        <begin position="189"/>
        <end position="254"/>
    </location>
</feature>
<dbReference type="InterPro" id="IPR011014">
    <property type="entry name" value="MscS_channel_TM-2"/>
</dbReference>
<feature type="domain" description="Mechanosensitive ion channel MscS C-terminal" evidence="10">
    <location>
        <begin position="261"/>
        <end position="345"/>
    </location>
</feature>
<evidence type="ECO:0000313" key="12">
    <source>
        <dbReference type="EMBL" id="SIR01640.1"/>
    </source>
</evidence>
<proteinExistence type="inferred from homology"/>
<dbReference type="Gene3D" id="2.30.30.60">
    <property type="match status" value="1"/>
</dbReference>
<evidence type="ECO:0000256" key="7">
    <source>
        <dbReference type="SAM" id="MobiDB-lite"/>
    </source>
</evidence>
<evidence type="ECO:0000256" key="1">
    <source>
        <dbReference type="ARBA" id="ARBA00004651"/>
    </source>
</evidence>